<dbReference type="InterPro" id="IPR009384">
    <property type="entry name" value="SwrD-like"/>
</dbReference>
<proteinExistence type="predicted"/>
<dbReference type="PANTHER" id="PTHR39185:SF1">
    <property type="entry name" value="SWARMING MOTILITY PROTEIN SWRD"/>
    <property type="match status" value="1"/>
</dbReference>
<keyword evidence="1" id="KW-0969">Cilium</keyword>
<dbReference type="Pfam" id="PF06289">
    <property type="entry name" value="FlbD"/>
    <property type="match status" value="1"/>
</dbReference>
<dbReference type="Proteomes" id="UP001243286">
    <property type="component" value="Unassembled WGS sequence"/>
</dbReference>
<keyword evidence="1" id="KW-0282">Flagellum</keyword>
<sequence>MITLTTLREAPIVLNAILIEAVRSTPDTTIQLVGGQTYVVKETLEEVKAATIDFYRQVGLTGLNSARRLEDGRRKEEE</sequence>
<dbReference type="PANTHER" id="PTHR39185">
    <property type="entry name" value="SWARMING MOTILITY PROTEIN SWRD"/>
    <property type="match status" value="1"/>
</dbReference>
<comment type="caution">
    <text evidence="1">The sequence shown here is derived from an EMBL/GenBank/DDBJ whole genome shotgun (WGS) entry which is preliminary data.</text>
</comment>
<keyword evidence="2" id="KW-1185">Reference proteome</keyword>
<name>A0ABT6QYU8_9BACL</name>
<keyword evidence="1" id="KW-0966">Cell projection</keyword>
<gene>
    <name evidence="1" type="ORF">QK289_02475</name>
</gene>
<dbReference type="RefSeq" id="WP_014970678.1">
    <property type="nucleotide sequence ID" value="NZ_JANJYY010000077.1"/>
</dbReference>
<reference evidence="1 2" key="1">
    <citation type="submission" date="2023-04" db="EMBL/GenBank/DDBJ databases">
        <title>Antarctic isolates genomes.</title>
        <authorList>
            <person name="Dimov S.G."/>
        </authorList>
    </citation>
    <scope>NUCLEOTIDE SEQUENCE [LARGE SCALE GENOMIC DNA]</scope>
    <source>
        <strain evidence="1 2">AL19</strain>
    </source>
</reference>
<protein>
    <submittedName>
        <fullName evidence="1">Flagellar FlbD family protein</fullName>
    </submittedName>
</protein>
<accession>A0ABT6QYU8</accession>
<evidence type="ECO:0000313" key="2">
    <source>
        <dbReference type="Proteomes" id="UP001243286"/>
    </source>
</evidence>
<evidence type="ECO:0000313" key="1">
    <source>
        <dbReference type="EMBL" id="MDI3233858.1"/>
    </source>
</evidence>
<dbReference type="EMBL" id="JASBQV010000002">
    <property type="protein sequence ID" value="MDI3233858.1"/>
    <property type="molecule type" value="Genomic_DNA"/>
</dbReference>
<organism evidence="1 2">
    <name type="scientific">Exiguobacterium antarcticum</name>
    <dbReference type="NCBI Taxonomy" id="132920"/>
    <lineage>
        <taxon>Bacteria</taxon>
        <taxon>Bacillati</taxon>
        <taxon>Bacillota</taxon>
        <taxon>Bacilli</taxon>
        <taxon>Bacillales</taxon>
        <taxon>Bacillales Family XII. Incertae Sedis</taxon>
        <taxon>Exiguobacterium</taxon>
    </lineage>
</organism>